<protein>
    <recommendedName>
        <fullName evidence="4">Outer membrane protein beta-barrel domain-containing protein</fullName>
    </recommendedName>
</protein>
<evidence type="ECO:0000256" key="1">
    <source>
        <dbReference type="SAM" id="SignalP"/>
    </source>
</evidence>
<keyword evidence="1" id="KW-0732">Signal</keyword>
<dbReference type="STRING" id="688867.SAMN05660236_3494"/>
<keyword evidence="3" id="KW-1185">Reference proteome</keyword>
<feature type="signal peptide" evidence="1">
    <location>
        <begin position="1"/>
        <end position="29"/>
    </location>
</feature>
<proteinExistence type="predicted"/>
<accession>A0A1T5LLZ9</accession>
<reference evidence="2 3" key="1">
    <citation type="submission" date="2017-02" db="EMBL/GenBank/DDBJ databases">
        <authorList>
            <person name="Peterson S.W."/>
        </authorList>
    </citation>
    <scope>NUCLEOTIDE SEQUENCE [LARGE SCALE GENOMIC DNA]</scope>
    <source>
        <strain evidence="2 3">DSM 25262</strain>
    </source>
</reference>
<organism evidence="2 3">
    <name type="scientific">Ohtaekwangia koreensis</name>
    <dbReference type="NCBI Taxonomy" id="688867"/>
    <lineage>
        <taxon>Bacteria</taxon>
        <taxon>Pseudomonadati</taxon>
        <taxon>Bacteroidota</taxon>
        <taxon>Cytophagia</taxon>
        <taxon>Cytophagales</taxon>
        <taxon>Fulvivirgaceae</taxon>
        <taxon>Ohtaekwangia</taxon>
    </lineage>
</organism>
<dbReference type="AlphaFoldDB" id="A0A1T5LLZ9"/>
<dbReference type="EMBL" id="FUZU01000002">
    <property type="protein sequence ID" value="SKC76996.1"/>
    <property type="molecule type" value="Genomic_DNA"/>
</dbReference>
<sequence>MLNFQPLQTLQLKSINILLLVFCSTFVFAQNDSSSTKIDSLEKKSYKPTGIRIGTDALSIARNFYSKTFNGWEVNADVDFNRFFLAVDYGHWARTYGGDNGDYDNSGNYFRAGVDVNFLTKDPEQNMFFIGGRYGQSTFSEHMRIVGVEDEIWGSLDKELYNTNVRGHWFELTTGLRVKMWKYIWMGYTARFKFGLSTNETGEMVPSDVPGYGRTDKESTWGFNYQIFFRIPVRKTPVPPATKK</sequence>
<dbReference type="InterPro" id="IPR046111">
    <property type="entry name" value="DUF6048"/>
</dbReference>
<dbReference type="Proteomes" id="UP000190961">
    <property type="component" value="Unassembled WGS sequence"/>
</dbReference>
<name>A0A1T5LLZ9_9BACT</name>
<dbReference type="Pfam" id="PF19515">
    <property type="entry name" value="DUF6048"/>
    <property type="match status" value="1"/>
</dbReference>
<feature type="chain" id="PRO_5013318718" description="Outer membrane protein beta-barrel domain-containing protein" evidence="1">
    <location>
        <begin position="30"/>
        <end position="244"/>
    </location>
</feature>
<evidence type="ECO:0008006" key="4">
    <source>
        <dbReference type="Google" id="ProtNLM"/>
    </source>
</evidence>
<gene>
    <name evidence="2" type="ORF">SAMN05660236_3494</name>
</gene>
<evidence type="ECO:0000313" key="2">
    <source>
        <dbReference type="EMBL" id="SKC76996.1"/>
    </source>
</evidence>
<evidence type="ECO:0000313" key="3">
    <source>
        <dbReference type="Proteomes" id="UP000190961"/>
    </source>
</evidence>